<evidence type="ECO:0000313" key="2">
    <source>
        <dbReference type="Proteomes" id="UP000564677"/>
    </source>
</evidence>
<proteinExistence type="predicted"/>
<sequence length="113" mass="12655">MADKHWEKVSGEDDDWDHAIAARLEGATVLVGLTHREAAGERREQFFGTVMEVDPAEGITLRLEGRRRGEIVRLPPQLDAFEPAGPGIYELKDADDRVIDPDFTASWTLSRPN</sequence>
<name>A0A7X5ZV71_9SPHN</name>
<protein>
    <submittedName>
        <fullName evidence="1">Uncharacterized protein</fullName>
    </submittedName>
</protein>
<keyword evidence="2" id="KW-1185">Reference proteome</keyword>
<gene>
    <name evidence="1" type="ORF">FHR20_001761</name>
</gene>
<accession>A0A7X5ZV71</accession>
<dbReference type="Proteomes" id="UP000564677">
    <property type="component" value="Unassembled WGS sequence"/>
</dbReference>
<organism evidence="1 2">
    <name type="scientific">Sphingomonas leidyi</name>
    <dbReference type="NCBI Taxonomy" id="68569"/>
    <lineage>
        <taxon>Bacteria</taxon>
        <taxon>Pseudomonadati</taxon>
        <taxon>Pseudomonadota</taxon>
        <taxon>Alphaproteobacteria</taxon>
        <taxon>Sphingomonadales</taxon>
        <taxon>Sphingomonadaceae</taxon>
        <taxon>Sphingomonas</taxon>
    </lineage>
</organism>
<dbReference type="EMBL" id="JAASQV010000001">
    <property type="protein sequence ID" value="NIJ64830.1"/>
    <property type="molecule type" value="Genomic_DNA"/>
</dbReference>
<evidence type="ECO:0000313" key="1">
    <source>
        <dbReference type="EMBL" id="NIJ64830.1"/>
    </source>
</evidence>
<comment type="caution">
    <text evidence="1">The sequence shown here is derived from an EMBL/GenBank/DDBJ whole genome shotgun (WGS) entry which is preliminary data.</text>
</comment>
<dbReference type="RefSeq" id="WP_167299148.1">
    <property type="nucleotide sequence ID" value="NZ_JAASQV010000001.1"/>
</dbReference>
<dbReference type="AlphaFoldDB" id="A0A7X5ZV71"/>
<reference evidence="1 2" key="1">
    <citation type="submission" date="2020-03" db="EMBL/GenBank/DDBJ databases">
        <title>Genomic Encyclopedia of Type Strains, Phase IV (KMG-IV): sequencing the most valuable type-strain genomes for metagenomic binning, comparative biology and taxonomic classification.</title>
        <authorList>
            <person name="Goeker M."/>
        </authorList>
    </citation>
    <scope>NUCLEOTIDE SEQUENCE [LARGE SCALE GENOMIC DNA]</scope>
    <source>
        <strain evidence="1 2">DSM 4733</strain>
    </source>
</reference>